<evidence type="ECO:0000256" key="3">
    <source>
        <dbReference type="SAM" id="MobiDB-lite"/>
    </source>
</evidence>
<dbReference type="OrthoDB" id="6636at10239"/>
<evidence type="ECO:0000313" key="5">
    <source>
        <dbReference type="Proteomes" id="UP000214863"/>
    </source>
</evidence>
<feature type="region of interest" description="Disordered" evidence="3">
    <location>
        <begin position="84"/>
        <end position="103"/>
    </location>
</feature>
<dbReference type="GO" id="GO:0019068">
    <property type="term" value="P:virion assembly"/>
    <property type="evidence" value="ECO:0007669"/>
    <property type="project" value="InterPro"/>
</dbReference>
<keyword evidence="1" id="KW-0920">Virion tegument</keyword>
<dbReference type="KEGG" id="vg:33194274"/>
<dbReference type="Proteomes" id="UP000214863">
    <property type="component" value="Segment"/>
</dbReference>
<dbReference type="Pfam" id="PF04523">
    <property type="entry name" value="Herpes_U30"/>
    <property type="match status" value="1"/>
</dbReference>
<accession>A0A1Z1NEK2</accession>
<evidence type="ECO:0000256" key="1">
    <source>
        <dbReference type="ARBA" id="ARBA00022580"/>
    </source>
</evidence>
<name>A0A1Z1NEK2_9GAMA</name>
<organism evidence="4">
    <name type="scientific">Common bottlenose dolphin gammaherpesvirus 1 strain Sarasota</name>
    <dbReference type="NCBI Taxonomy" id="2022783"/>
    <lineage>
        <taxon>Viruses</taxon>
        <taxon>Duplodnaviria</taxon>
        <taxon>Heunggongvirae</taxon>
        <taxon>Peploviricota</taxon>
        <taxon>Herviviricetes</taxon>
        <taxon>Herpesvirales</taxon>
        <taxon>Orthoherpesviridae</taxon>
        <taxon>Gammaherpesvirinae</taxon>
        <taxon>Bossavirus</taxon>
        <taxon>Bossavirus delphinidgamma1</taxon>
        <taxon>Delphinid gammaherpesvirus 1</taxon>
    </lineage>
</organism>
<reference evidence="4" key="1">
    <citation type="submission" date="2017-04" db="EMBL/GenBank/DDBJ databases">
        <title>Genome sequence of delphinid gammaherpesvirus 1 from an Atlantic bottlenose dolphin (Tursiops truncatus).</title>
        <authorList>
            <person name="Davison A.J."/>
            <person name="Subramaniam K."/>
            <person name="Kerr K."/>
            <person name="Jacob J.J."/>
            <person name="Landrau-Giovannetti N."/>
            <person name="Waltzek T.B."/>
        </authorList>
    </citation>
    <scope>NUCLEOTIDE SEQUENCE [LARGE SCALE GENOMIC DNA]</scope>
    <source>
        <strain evidence="4">Sarasota</strain>
    </source>
</reference>
<evidence type="ECO:0000256" key="2">
    <source>
        <dbReference type="ARBA" id="ARBA00022844"/>
    </source>
</evidence>
<dbReference type="GO" id="GO:0044423">
    <property type="term" value="C:virion component"/>
    <property type="evidence" value="ECO:0007669"/>
    <property type="project" value="UniProtKB-KW"/>
</dbReference>
<dbReference type="RefSeq" id="YP_009388563.1">
    <property type="nucleotide sequence ID" value="NC_035117.1"/>
</dbReference>
<dbReference type="InterPro" id="IPR007611">
    <property type="entry name" value="Herpes_U30"/>
</dbReference>
<sequence length="997" mass="112320">MESITSLAKVTKKLLTANTDFDRLKVLLNLESRVLPARELLRPDTVSHFLNSLVINEGDYVKFVKGHVAYFLLRIASFQDHAHTTEADGQETPPQTDPGGDREREGRLLLRWGDRAPRTRLARDLHTLARLWDTLSSASADALPTECVHNNIQNKAVLDNIQIFIQQLADWRPEDKPPVADNVLRTFACVEELTHEVYLTHWQSLTHFDFSAEFKDAHAREPVSHLHRWLVANYYAQLYSPDDATAAYDIQKLAADLVIEHQELFITPPNFSESAFALPASKTRALEILQAYIAPRADAGAIHSKNGESFEPGLFLTFGDAELDSAPSAHLFLLDFVAEALCHCQSYACSDRAVEDFLTRAVHSLRLLGDTIQTQCANASFSRRRVIRTHHALLRAGLSETNCARFSAIMLMSPTRPRPDEEAAGHASSGSPFRDACAKWPHFEEFIQLVHQITLFASYFYLCLRHCSPTSIGFRETAPILQQAEIEQSPEAARNRVHALAWLLPWTLADVLRIFLPSPPMPIFNEVSRQLSSDLVRSFFWINVKRNWGVSFAPDVIPKDRALAPVPASITEEQVEKYCTCLNIGDTIFNPAFTTHPHFVPAFIKSTVYPTLYKILTNNLQRNRALFYLRWLITFAAEDSPGLERIRRPLTLAYFQMVDIGSLKDSEKTAGSFADILDYLHEVFRIIHDVVPDATFPNNLPSFLFTLHYTPRTRKLLADAHRFAAAARPILRTLTRLLRVGSALCHSDVTYEAETRTVTLPVSDDAQSFSLPVEGLRTAAEVLEKTCAGALVALNQLTHDLHASYVELLALVGEIEHVAKHVIKINHGEPDVSVVTSTYLACFTQARRAVDLVTTSCCYSLTKHFRTIFEPELLPLSTTHAILEFSEERGDRPNTFLQSLEQPLEMAHRPAQHAQRPPLTPSDVDVLSDLIPDLLDRAPSPRSTQAIKKQYTDTYDVIQISLDWNTHDHTVYVTAPVTLSYRIVTKPQLMREMLQDA</sequence>
<keyword evidence="5" id="KW-1185">Reference proteome</keyword>
<proteinExistence type="predicted"/>
<dbReference type="GeneID" id="33194274"/>
<gene>
    <name evidence="4" type="primary">ORF63</name>
</gene>
<evidence type="ECO:0000313" key="4">
    <source>
        <dbReference type="EMBL" id="ARW78125.1"/>
    </source>
</evidence>
<protein>
    <submittedName>
        <fullName evidence="4">Tegument protein UL37</fullName>
    </submittedName>
</protein>
<keyword evidence="2" id="KW-0946">Virion</keyword>
<dbReference type="EMBL" id="KY965444">
    <property type="protein sequence ID" value="ARW78125.1"/>
    <property type="molecule type" value="Genomic_DNA"/>
</dbReference>